<dbReference type="Proteomes" id="UP000265703">
    <property type="component" value="Unassembled WGS sequence"/>
</dbReference>
<dbReference type="AlphaFoldDB" id="A0A397TIQ3"/>
<keyword evidence="2" id="KW-1185">Reference proteome</keyword>
<dbReference type="EMBL" id="QKYT01000024">
    <property type="protein sequence ID" value="RIA97858.1"/>
    <property type="molecule type" value="Genomic_DNA"/>
</dbReference>
<dbReference type="OrthoDB" id="2462522at2759"/>
<sequence length="119" mass="13964">MVFNYCQSLESINIWCGGVFLSEKEALEAILKYSHKNTYEFVLYHQCDTRSVLLPEELESFLISWTNRVPQKPLSLVIVKYDANSLDTNDENMQIINKYIKLGVIKRFKVTNFNDDEFN</sequence>
<proteinExistence type="predicted"/>
<name>A0A397TIQ3_9GLOM</name>
<comment type="caution">
    <text evidence="1">The sequence shown here is derived from an EMBL/GenBank/DDBJ whole genome shotgun (WGS) entry which is preliminary data.</text>
</comment>
<protein>
    <submittedName>
        <fullName evidence="1">Uncharacterized protein</fullName>
    </submittedName>
</protein>
<organism evidence="1 2">
    <name type="scientific">Glomus cerebriforme</name>
    <dbReference type="NCBI Taxonomy" id="658196"/>
    <lineage>
        <taxon>Eukaryota</taxon>
        <taxon>Fungi</taxon>
        <taxon>Fungi incertae sedis</taxon>
        <taxon>Mucoromycota</taxon>
        <taxon>Glomeromycotina</taxon>
        <taxon>Glomeromycetes</taxon>
        <taxon>Glomerales</taxon>
        <taxon>Glomeraceae</taxon>
        <taxon>Glomus</taxon>
    </lineage>
</organism>
<gene>
    <name evidence="1" type="ORF">C1645_801566</name>
</gene>
<evidence type="ECO:0000313" key="1">
    <source>
        <dbReference type="EMBL" id="RIA97858.1"/>
    </source>
</evidence>
<reference evidence="1 2" key="1">
    <citation type="submission" date="2018-06" db="EMBL/GenBank/DDBJ databases">
        <title>Comparative genomics reveals the genomic features of Rhizophagus irregularis, R. cerebriforme, R. diaphanum and Gigaspora rosea, and their symbiotic lifestyle signature.</title>
        <authorList>
            <person name="Morin E."/>
            <person name="San Clemente H."/>
            <person name="Chen E.C.H."/>
            <person name="De La Providencia I."/>
            <person name="Hainaut M."/>
            <person name="Kuo A."/>
            <person name="Kohler A."/>
            <person name="Murat C."/>
            <person name="Tang N."/>
            <person name="Roy S."/>
            <person name="Loubradou J."/>
            <person name="Henrissat B."/>
            <person name="Grigoriev I.V."/>
            <person name="Corradi N."/>
            <person name="Roux C."/>
            <person name="Martin F.M."/>
        </authorList>
    </citation>
    <scope>NUCLEOTIDE SEQUENCE [LARGE SCALE GENOMIC DNA]</scope>
    <source>
        <strain evidence="1 2">DAOM 227022</strain>
    </source>
</reference>
<accession>A0A397TIQ3</accession>
<evidence type="ECO:0000313" key="2">
    <source>
        <dbReference type="Proteomes" id="UP000265703"/>
    </source>
</evidence>